<proteinExistence type="predicted"/>
<evidence type="ECO:0000313" key="4">
    <source>
        <dbReference type="Proteomes" id="UP000602004"/>
    </source>
</evidence>
<feature type="region of interest" description="Disordered" evidence="2">
    <location>
        <begin position="177"/>
        <end position="204"/>
    </location>
</feature>
<sequence>MGGNVAALTKLVAAGKVAEIESSSAAEYRVQLFLQGDGATYYVALSQQNEYWLVMTTPNYARAQSQYHAFVRRMVQLAAAHLLRVNLEMQNAAARRRLAETQAQVERLQADLEVAQTQRDESDALQDITAQRIMMLRKDEESEHAILADSARKIRVLQRQLNAGLSPVTAKVTLKRKSHVRHPSATTRTATKASASLSWERLAK</sequence>
<gene>
    <name evidence="3" type="ORF">GCM10011400_10610</name>
</gene>
<comment type="caution">
    <text evidence="3">The sequence shown here is derived from an EMBL/GenBank/DDBJ whole genome shotgun (WGS) entry which is preliminary data.</text>
</comment>
<name>A0ABQ1LRX5_9BURK</name>
<dbReference type="InterPro" id="IPR021350">
    <property type="entry name" value="DUF2968"/>
</dbReference>
<evidence type="ECO:0000313" key="3">
    <source>
        <dbReference type="EMBL" id="GGC26081.1"/>
    </source>
</evidence>
<accession>A0ABQ1LRX5</accession>
<reference evidence="4" key="1">
    <citation type="journal article" date="2019" name="Int. J. Syst. Evol. Microbiol.">
        <title>The Global Catalogue of Microorganisms (GCM) 10K type strain sequencing project: providing services to taxonomists for standard genome sequencing and annotation.</title>
        <authorList>
            <consortium name="The Broad Institute Genomics Platform"/>
            <consortium name="The Broad Institute Genome Sequencing Center for Infectious Disease"/>
            <person name="Wu L."/>
            <person name="Ma J."/>
        </authorList>
    </citation>
    <scope>NUCLEOTIDE SEQUENCE [LARGE SCALE GENOMIC DNA]</scope>
    <source>
        <strain evidence="4">CGMCC 1.15103</strain>
    </source>
</reference>
<protein>
    <submittedName>
        <fullName evidence="3">Uncharacterized protein</fullName>
    </submittedName>
</protein>
<dbReference type="Pfam" id="PF11180">
    <property type="entry name" value="DUF2968"/>
    <property type="match status" value="1"/>
</dbReference>
<feature type="compositionally biased region" description="Low complexity" evidence="2">
    <location>
        <begin position="184"/>
        <end position="198"/>
    </location>
</feature>
<organism evidence="3 4">
    <name type="scientific">Paraburkholderia caffeinilytica</name>
    <dbReference type="NCBI Taxonomy" id="1761016"/>
    <lineage>
        <taxon>Bacteria</taxon>
        <taxon>Pseudomonadati</taxon>
        <taxon>Pseudomonadota</taxon>
        <taxon>Betaproteobacteria</taxon>
        <taxon>Burkholderiales</taxon>
        <taxon>Burkholderiaceae</taxon>
        <taxon>Paraburkholderia</taxon>
    </lineage>
</organism>
<evidence type="ECO:0000256" key="2">
    <source>
        <dbReference type="SAM" id="MobiDB-lite"/>
    </source>
</evidence>
<keyword evidence="4" id="KW-1185">Reference proteome</keyword>
<dbReference type="SUPFAM" id="SSF57997">
    <property type="entry name" value="Tropomyosin"/>
    <property type="match status" value="1"/>
</dbReference>
<dbReference type="EMBL" id="BMHL01000002">
    <property type="protein sequence ID" value="GGC26081.1"/>
    <property type="molecule type" value="Genomic_DNA"/>
</dbReference>
<feature type="coiled-coil region" evidence="1">
    <location>
        <begin position="84"/>
        <end position="125"/>
    </location>
</feature>
<evidence type="ECO:0000256" key="1">
    <source>
        <dbReference type="SAM" id="Coils"/>
    </source>
</evidence>
<keyword evidence="1" id="KW-0175">Coiled coil</keyword>
<dbReference type="Proteomes" id="UP000602004">
    <property type="component" value="Unassembled WGS sequence"/>
</dbReference>